<dbReference type="OMA" id="TSACHNI"/>
<dbReference type="GO" id="GO:0005829">
    <property type="term" value="C:cytosol"/>
    <property type="evidence" value="ECO:0007669"/>
    <property type="project" value="TreeGrafter"/>
</dbReference>
<feature type="domain" description="Armadillo-like helical" evidence="5">
    <location>
        <begin position="298"/>
        <end position="499"/>
    </location>
</feature>
<comment type="subcellular location">
    <subcellularLocation>
        <location evidence="1">Membrane</location>
    </subcellularLocation>
</comment>
<organism evidence="6 7">
    <name type="scientific">Scytalidium lignicola</name>
    <name type="common">Hyphomycete</name>
    <dbReference type="NCBI Taxonomy" id="5539"/>
    <lineage>
        <taxon>Eukaryota</taxon>
        <taxon>Fungi</taxon>
        <taxon>Dikarya</taxon>
        <taxon>Ascomycota</taxon>
        <taxon>Pezizomycotina</taxon>
        <taxon>Leotiomycetes</taxon>
        <taxon>Leotiomycetes incertae sedis</taxon>
        <taxon>Scytalidium</taxon>
    </lineage>
</organism>
<evidence type="ECO:0000256" key="2">
    <source>
        <dbReference type="ARBA" id="ARBA00022692"/>
    </source>
</evidence>
<evidence type="ECO:0000259" key="5">
    <source>
        <dbReference type="SMART" id="SM01158"/>
    </source>
</evidence>
<dbReference type="InterPro" id="IPR039868">
    <property type="entry name" value="ARMD3-like"/>
</dbReference>
<reference evidence="6 7" key="1">
    <citation type="submission" date="2018-05" db="EMBL/GenBank/DDBJ databases">
        <title>Draft genome sequence of Scytalidium lignicola DSM 105466, a ubiquitous saprotrophic fungus.</title>
        <authorList>
            <person name="Buettner E."/>
            <person name="Gebauer A.M."/>
            <person name="Hofrichter M."/>
            <person name="Liers C."/>
            <person name="Kellner H."/>
        </authorList>
    </citation>
    <scope>NUCLEOTIDE SEQUENCE [LARGE SCALE GENOMIC DNA]</scope>
    <source>
        <strain evidence="6 7">DSM 105466</strain>
    </source>
</reference>
<dbReference type="OrthoDB" id="2012278at2759"/>
<feature type="non-terminal residue" evidence="6">
    <location>
        <position position="757"/>
    </location>
</feature>
<dbReference type="SMART" id="SM01158">
    <property type="entry name" value="DUF1741"/>
    <property type="match status" value="1"/>
</dbReference>
<name>A0A3E2H8Y3_SCYLI</name>
<accession>A0A3E2H8Y3</accession>
<proteinExistence type="predicted"/>
<evidence type="ECO:0000313" key="7">
    <source>
        <dbReference type="Proteomes" id="UP000258309"/>
    </source>
</evidence>
<feature type="non-terminal residue" evidence="6">
    <location>
        <position position="1"/>
    </location>
</feature>
<dbReference type="Pfam" id="PF08427">
    <property type="entry name" value="ARMH3_C"/>
    <property type="match status" value="1"/>
</dbReference>
<dbReference type="Proteomes" id="UP000258309">
    <property type="component" value="Unassembled WGS sequence"/>
</dbReference>
<dbReference type="GO" id="GO:0016020">
    <property type="term" value="C:membrane"/>
    <property type="evidence" value="ECO:0007669"/>
    <property type="project" value="UniProtKB-SubCell"/>
</dbReference>
<keyword evidence="3" id="KW-1133">Transmembrane helix</keyword>
<gene>
    <name evidence="6" type="ORF">B7463_g6569</name>
</gene>
<evidence type="ECO:0000313" key="6">
    <source>
        <dbReference type="EMBL" id="RFU29757.1"/>
    </source>
</evidence>
<evidence type="ECO:0000256" key="4">
    <source>
        <dbReference type="ARBA" id="ARBA00023136"/>
    </source>
</evidence>
<keyword evidence="2" id="KW-0812">Transmembrane</keyword>
<dbReference type="EMBL" id="NCSJ02000118">
    <property type="protein sequence ID" value="RFU29757.1"/>
    <property type="molecule type" value="Genomic_DNA"/>
</dbReference>
<evidence type="ECO:0000256" key="3">
    <source>
        <dbReference type="ARBA" id="ARBA00022989"/>
    </source>
</evidence>
<sequence>MEASPLTQQARPLVFQAKIVELYEALFKEDDDLEKSEGFWREFFLLKPDKARLRRILDDLNPDDLLHLHAQTQQLFSRAVVCIKAGNAPADAHALDTTAAFFSSVLTKKYTNPSSDIINVLAGLDKVDAVFTDFVAALDATIRTGRSLDIRQKACESALSIVSGAYQTSILSYFTHRDLFPALMKFIQESDTTSRAFEPFVLLGLLANYNKFEFQNPYRLRLDDFVNEGTIQKIIRSVGATSVTSRARYIALQDDIPEGWTLSSTLGMIGLGGLTPGSRPSTPVLDPEVAKEKFSKLPGSEAAILLATYDFVQANKLFCFNFVSLPAPDKNTESPIASFLSLTSYLLQHAYLSTRTSLYSYINLLIIRILVEDQVLSGESFLPSPASYDDLFYKIVETGETLVKFRDNYGLGKRSANSIETLISVSAHYQQLLTDGATGRGGKHLTSAQVAGVIKQGYETLSIQAKEGLDSWDKYREAEEKSFLKKIARAAVTDVNKADDLSKWQKVSRNVQYNSILALFTSNTLRALRRDTSACHNIQRVCQSDQVQSSNLEDNFFPASLKNFCRTGPAEFACWDGVSSGLLESLDHYGLGSWDIGAEEDGFGGWSRTDWDRMVLGGWDTAQPAQTTVEDGHDTTAIQAWDILELEIPEESAEVACMLPDLTFDSNTPSSTLTKHTNLVLDDSSARPGYDRPAKGVVTKASSAQDTASSADEWLCEHLNCGKAFRHRYQLKRALGGPGGGFTRHDNMKRHIATQHP</sequence>
<dbReference type="PANTHER" id="PTHR13608:SF3">
    <property type="entry name" value="ARMADILLO-LIKE HELICAL DOMAIN-CONTAINING PROTEIN 3"/>
    <property type="match status" value="1"/>
</dbReference>
<dbReference type="AlphaFoldDB" id="A0A3E2H8Y3"/>
<dbReference type="PANTHER" id="PTHR13608">
    <property type="entry name" value="ARMADILLO-LIKE HELICAL DOMAIN-CONTAINING PROTEIN 3"/>
    <property type="match status" value="1"/>
</dbReference>
<protein>
    <recommendedName>
        <fullName evidence="5">Armadillo-like helical domain-containing protein</fullName>
    </recommendedName>
</protein>
<keyword evidence="7" id="KW-1185">Reference proteome</keyword>
<dbReference type="InterPro" id="IPR013636">
    <property type="entry name" value="ARMH3_C"/>
</dbReference>
<keyword evidence="4" id="KW-0472">Membrane</keyword>
<evidence type="ECO:0000256" key="1">
    <source>
        <dbReference type="ARBA" id="ARBA00004370"/>
    </source>
</evidence>
<comment type="caution">
    <text evidence="6">The sequence shown here is derived from an EMBL/GenBank/DDBJ whole genome shotgun (WGS) entry which is preliminary data.</text>
</comment>